<sequence length="671" mass="72427">MGVKVSVVVPVAEPGPDDDAFDACVRSLLEQSLPSDEYEVIFADEGCGEATRERLDAVAAVRPNVRVLHLDDAGGHPGRGRNVGLAVARGDYVYLLGQQDRLERVALEMMHRAATETDADILIGRLVRGDNPPPRVFGRNRERADVLADGLLGLPTAHKLFRRAFLDGRGIRFPDIDAGPAEQAFVVRAYLAAKVIAVLADQVCCHLGPAPEAPPEPRAHVAGLRAVLDAIDECTDPGETRDRLYAHWLRTGVLRPLGGRRLLAARPDQRTALLAALRELAAERLPPSLDRHVPVHLRARARLLRAGDLAGLVALAEAGRGAGVRAELRDVSWDDGVLDLDLAVEMVDGAGRPVTFRADGDRLLWVPPLPGLALPPDLADVTGAVGQARMEVYVRDADNGLIFFLPVSGEVCRSREGDRVRLWAVGRARLDVDTAALGRPLPRGEWEVHVRMYSGVQQARTRVAGQRGSRLSCVGILAGRQRRLAIPCWSERRELSVCVEPRSFADSIRLVSPAATALHREGGVFVVLPVPYVPPSGGPPAELVLRQMAARPRDVSVPALVEPGVPGRFPGQLVARVAVRRLPGEGHLTPGLWTPALRVDGAETDLRFLLEVGRSGRTRVQSAGEPGTLAARPSPLARLAARLPGGPWLLRLGRALHDRYLPAPPTTETPK</sequence>
<feature type="domain" description="TarS/TarP linker" evidence="2">
    <location>
        <begin position="217"/>
        <end position="316"/>
    </location>
</feature>
<accession>A0A919R615</accession>
<dbReference type="CDD" id="cd00761">
    <property type="entry name" value="Glyco_tranf_GTA_type"/>
    <property type="match status" value="1"/>
</dbReference>
<dbReference type="Gene3D" id="3.90.550.10">
    <property type="entry name" value="Spore Coat Polysaccharide Biosynthesis Protein SpsA, Chain A"/>
    <property type="match status" value="1"/>
</dbReference>
<dbReference type="EMBL" id="BOOU01000041">
    <property type="protein sequence ID" value="GII77797.1"/>
    <property type="molecule type" value="Genomic_DNA"/>
</dbReference>
<protein>
    <recommendedName>
        <fullName evidence="5">Glycosyl transferase family 2</fullName>
    </recommendedName>
</protein>
<evidence type="ECO:0008006" key="5">
    <source>
        <dbReference type="Google" id="ProtNLM"/>
    </source>
</evidence>
<dbReference type="SUPFAM" id="SSF53448">
    <property type="entry name" value="Nucleotide-diphospho-sugar transferases"/>
    <property type="match status" value="1"/>
</dbReference>
<name>A0A919R615_9ACTN</name>
<dbReference type="Pfam" id="PF00535">
    <property type="entry name" value="Glycos_transf_2"/>
    <property type="match status" value="1"/>
</dbReference>
<dbReference type="InterPro" id="IPR001173">
    <property type="entry name" value="Glyco_trans_2-like"/>
</dbReference>
<reference evidence="3" key="1">
    <citation type="submission" date="2021-01" db="EMBL/GenBank/DDBJ databases">
        <title>Whole genome shotgun sequence of Sphaerisporangium rufum NBRC 109079.</title>
        <authorList>
            <person name="Komaki H."/>
            <person name="Tamura T."/>
        </authorList>
    </citation>
    <scope>NUCLEOTIDE SEQUENCE</scope>
    <source>
        <strain evidence="3">NBRC 109079</strain>
    </source>
</reference>
<dbReference type="InterPro" id="IPR050834">
    <property type="entry name" value="Glycosyltransf_2"/>
</dbReference>
<dbReference type="RefSeq" id="WP_203984811.1">
    <property type="nucleotide sequence ID" value="NZ_BOOU01000041.1"/>
</dbReference>
<feature type="domain" description="Glycosyltransferase 2-like" evidence="1">
    <location>
        <begin position="18"/>
        <end position="136"/>
    </location>
</feature>
<dbReference type="AlphaFoldDB" id="A0A919R615"/>
<evidence type="ECO:0000313" key="3">
    <source>
        <dbReference type="EMBL" id="GII77797.1"/>
    </source>
</evidence>
<evidence type="ECO:0000259" key="2">
    <source>
        <dbReference type="Pfam" id="PF22181"/>
    </source>
</evidence>
<gene>
    <name evidence="3" type="ORF">Sru01_27790</name>
</gene>
<evidence type="ECO:0000313" key="4">
    <source>
        <dbReference type="Proteomes" id="UP000655287"/>
    </source>
</evidence>
<dbReference type="Proteomes" id="UP000655287">
    <property type="component" value="Unassembled WGS sequence"/>
</dbReference>
<dbReference type="InterPro" id="IPR054028">
    <property type="entry name" value="TarS/TarP_linker"/>
</dbReference>
<organism evidence="3 4">
    <name type="scientific">Sphaerisporangium rufum</name>
    <dbReference type="NCBI Taxonomy" id="1381558"/>
    <lineage>
        <taxon>Bacteria</taxon>
        <taxon>Bacillati</taxon>
        <taxon>Actinomycetota</taxon>
        <taxon>Actinomycetes</taxon>
        <taxon>Streptosporangiales</taxon>
        <taxon>Streptosporangiaceae</taxon>
        <taxon>Sphaerisporangium</taxon>
    </lineage>
</organism>
<dbReference type="InterPro" id="IPR029044">
    <property type="entry name" value="Nucleotide-diphossugar_trans"/>
</dbReference>
<dbReference type="Pfam" id="PF22181">
    <property type="entry name" value="TarS_linker"/>
    <property type="match status" value="1"/>
</dbReference>
<keyword evidence="4" id="KW-1185">Reference proteome</keyword>
<proteinExistence type="predicted"/>
<comment type="caution">
    <text evidence="3">The sequence shown here is derived from an EMBL/GenBank/DDBJ whole genome shotgun (WGS) entry which is preliminary data.</text>
</comment>
<evidence type="ECO:0000259" key="1">
    <source>
        <dbReference type="Pfam" id="PF00535"/>
    </source>
</evidence>
<dbReference type="PANTHER" id="PTHR43685">
    <property type="entry name" value="GLYCOSYLTRANSFERASE"/>
    <property type="match status" value="1"/>
</dbReference>
<dbReference type="PANTHER" id="PTHR43685:SF2">
    <property type="entry name" value="GLYCOSYLTRANSFERASE 2-LIKE DOMAIN-CONTAINING PROTEIN"/>
    <property type="match status" value="1"/>
</dbReference>